<proteinExistence type="predicted"/>
<comment type="caution">
    <text evidence="2">The sequence shown here is derived from an EMBL/GenBank/DDBJ whole genome shotgun (WGS) entry which is preliminary data.</text>
</comment>
<reference evidence="2 3" key="1">
    <citation type="submission" date="2020-08" db="EMBL/GenBank/DDBJ databases">
        <title>The Agave Microbiome: Exploring the role of microbial communities in plant adaptations to desert environments.</title>
        <authorList>
            <person name="Partida-Martinez L.P."/>
        </authorList>
    </citation>
    <scope>NUCLEOTIDE SEQUENCE [LARGE SCALE GENOMIC DNA]</scope>
    <source>
        <strain evidence="2 3">RAS26</strain>
    </source>
</reference>
<feature type="compositionally biased region" description="Basic residues" evidence="1">
    <location>
        <begin position="34"/>
        <end position="43"/>
    </location>
</feature>
<dbReference type="Proteomes" id="UP000518206">
    <property type="component" value="Unassembled WGS sequence"/>
</dbReference>
<evidence type="ECO:0000256" key="1">
    <source>
        <dbReference type="SAM" id="MobiDB-lite"/>
    </source>
</evidence>
<feature type="region of interest" description="Disordered" evidence="1">
    <location>
        <begin position="1"/>
        <end position="43"/>
    </location>
</feature>
<evidence type="ECO:0000313" key="2">
    <source>
        <dbReference type="EMBL" id="MBB2921717.1"/>
    </source>
</evidence>
<organism evidence="2 3">
    <name type="scientific">Cellulomonas cellasea</name>
    <dbReference type="NCBI Taxonomy" id="43670"/>
    <lineage>
        <taxon>Bacteria</taxon>
        <taxon>Bacillati</taxon>
        <taxon>Actinomycetota</taxon>
        <taxon>Actinomycetes</taxon>
        <taxon>Micrococcales</taxon>
        <taxon>Cellulomonadaceae</taxon>
        <taxon>Cellulomonas</taxon>
    </lineage>
</organism>
<sequence length="43" mass="4893">MNAARGDAATRLPTGLERPAHWSAERLPVPPRSNRTRSRRARR</sequence>
<protein>
    <submittedName>
        <fullName evidence="2">Uncharacterized protein</fullName>
    </submittedName>
</protein>
<dbReference type="AlphaFoldDB" id="A0A7W4UCK2"/>
<accession>A0A7W4UCK2</accession>
<reference evidence="2 3" key="2">
    <citation type="submission" date="2020-08" db="EMBL/GenBank/DDBJ databases">
        <authorList>
            <person name="Partida-Martinez L."/>
            <person name="Huntemann M."/>
            <person name="Clum A."/>
            <person name="Wang J."/>
            <person name="Palaniappan K."/>
            <person name="Ritter S."/>
            <person name="Chen I.-M."/>
            <person name="Stamatis D."/>
            <person name="Reddy T."/>
            <person name="O'Malley R."/>
            <person name="Daum C."/>
            <person name="Shapiro N."/>
            <person name="Ivanova N."/>
            <person name="Kyrpides N."/>
            <person name="Woyke T."/>
        </authorList>
    </citation>
    <scope>NUCLEOTIDE SEQUENCE [LARGE SCALE GENOMIC DNA]</scope>
    <source>
        <strain evidence="2 3">RAS26</strain>
    </source>
</reference>
<name>A0A7W4UCK2_9CELL</name>
<gene>
    <name evidence="2" type="ORF">FHR80_000611</name>
</gene>
<dbReference type="EMBL" id="JACHVX010000001">
    <property type="protein sequence ID" value="MBB2921717.1"/>
    <property type="molecule type" value="Genomic_DNA"/>
</dbReference>
<evidence type="ECO:0000313" key="3">
    <source>
        <dbReference type="Proteomes" id="UP000518206"/>
    </source>
</evidence>